<evidence type="ECO:0000313" key="3">
    <source>
        <dbReference type="Proteomes" id="UP000371041"/>
    </source>
</evidence>
<dbReference type="Gene3D" id="3.40.630.30">
    <property type="match status" value="1"/>
</dbReference>
<dbReference type="PANTHER" id="PTHR31435">
    <property type="entry name" value="PROTEIN NATD1"/>
    <property type="match status" value="1"/>
</dbReference>
<keyword evidence="3" id="KW-1185">Reference proteome</keyword>
<dbReference type="SUPFAM" id="SSF55729">
    <property type="entry name" value="Acyl-CoA N-acyltransferases (Nat)"/>
    <property type="match status" value="1"/>
</dbReference>
<gene>
    <name evidence="2" type="ORF">GIY23_21380</name>
</gene>
<feature type="domain" description="N-acetyltransferase" evidence="1">
    <location>
        <begin position="6"/>
        <end position="93"/>
    </location>
</feature>
<proteinExistence type="predicted"/>
<dbReference type="GO" id="GO:0016740">
    <property type="term" value="F:transferase activity"/>
    <property type="evidence" value="ECO:0007669"/>
    <property type="project" value="UniProtKB-KW"/>
</dbReference>
<protein>
    <submittedName>
        <fullName evidence="2">GNAT family N-acetyltransferase</fullName>
    </submittedName>
</protein>
<dbReference type="Proteomes" id="UP000371041">
    <property type="component" value="Chromosome"/>
</dbReference>
<dbReference type="PANTHER" id="PTHR31435:SF10">
    <property type="entry name" value="BSR4717 PROTEIN"/>
    <property type="match status" value="1"/>
</dbReference>
<dbReference type="CDD" id="cd04301">
    <property type="entry name" value="NAT_SF"/>
    <property type="match status" value="1"/>
</dbReference>
<dbReference type="InterPro" id="IPR016181">
    <property type="entry name" value="Acyl_CoA_acyltransferase"/>
</dbReference>
<evidence type="ECO:0000313" key="2">
    <source>
        <dbReference type="EMBL" id="QGK71726.1"/>
    </source>
</evidence>
<dbReference type="InterPro" id="IPR045057">
    <property type="entry name" value="Gcn5-rel_NAT"/>
</dbReference>
<dbReference type="EMBL" id="CP045929">
    <property type="protein sequence ID" value="QGK71726.1"/>
    <property type="molecule type" value="Genomic_DNA"/>
</dbReference>
<keyword evidence="2" id="KW-0808">Transferase</keyword>
<sequence length="106" mass="12066">MDIEITHAPDHSRYEVWDGDALVGFTEYRLRGSQLSMTHTEINDEYEGQGVASRLIRFALDDARQRELAVIPYCPFVRDHIARHAADQLDLVPAARRTEFALPEAA</sequence>
<dbReference type="Pfam" id="PF14542">
    <property type="entry name" value="Acetyltransf_CG"/>
    <property type="match status" value="1"/>
</dbReference>
<reference evidence="3" key="1">
    <citation type="submission" date="2019-11" db="EMBL/GenBank/DDBJ databases">
        <title>The complete genome sequence of Saccharopolyspora sp. E2A.</title>
        <authorList>
            <person name="Zhang G."/>
        </authorList>
    </citation>
    <scope>NUCLEOTIDE SEQUENCE [LARGE SCALE GENOMIC DNA]</scope>
    <source>
        <strain evidence="3">E2A</strain>
    </source>
</reference>
<accession>A0A5Q3QEC6</accession>
<dbReference type="RefSeq" id="WP_154078294.1">
    <property type="nucleotide sequence ID" value="NZ_CP045929.1"/>
</dbReference>
<dbReference type="InterPro" id="IPR031165">
    <property type="entry name" value="GNAT_YJDJ"/>
</dbReference>
<evidence type="ECO:0000259" key="1">
    <source>
        <dbReference type="PROSITE" id="PS51729"/>
    </source>
</evidence>
<dbReference type="KEGG" id="sace:GIY23_21380"/>
<dbReference type="AlphaFoldDB" id="A0A5Q3QEC6"/>
<organism evidence="2 3">
    <name type="scientific">Allosaccharopolyspora coralli</name>
    <dbReference type="NCBI Taxonomy" id="2665642"/>
    <lineage>
        <taxon>Bacteria</taxon>
        <taxon>Bacillati</taxon>
        <taxon>Actinomycetota</taxon>
        <taxon>Actinomycetes</taxon>
        <taxon>Pseudonocardiales</taxon>
        <taxon>Pseudonocardiaceae</taxon>
        <taxon>Allosaccharopolyspora</taxon>
    </lineage>
</organism>
<name>A0A5Q3QEC6_9PSEU</name>
<dbReference type="PROSITE" id="PS51729">
    <property type="entry name" value="GNAT_YJDJ"/>
    <property type="match status" value="1"/>
</dbReference>